<dbReference type="SUPFAM" id="SSF52540">
    <property type="entry name" value="P-loop containing nucleoside triphosphate hydrolases"/>
    <property type="match status" value="1"/>
</dbReference>
<protein>
    <recommendedName>
        <fullName evidence="5">RanBP2-type domain-containing protein</fullName>
    </recommendedName>
</protein>
<feature type="region of interest" description="Disordered" evidence="4">
    <location>
        <begin position="714"/>
        <end position="735"/>
    </location>
</feature>
<keyword evidence="3" id="KW-0862">Zinc</keyword>
<dbReference type="PROSITE" id="PS01358">
    <property type="entry name" value="ZF_RANBP2_1"/>
    <property type="match status" value="1"/>
</dbReference>
<accession>A0A1I3VTG8</accession>
<organism evidence="6 7">
    <name type="scientific">Streptosporangium canum</name>
    <dbReference type="NCBI Taxonomy" id="324952"/>
    <lineage>
        <taxon>Bacteria</taxon>
        <taxon>Bacillati</taxon>
        <taxon>Actinomycetota</taxon>
        <taxon>Actinomycetes</taxon>
        <taxon>Streptosporangiales</taxon>
        <taxon>Streptosporangiaceae</taxon>
        <taxon>Streptosporangium</taxon>
    </lineage>
</organism>
<keyword evidence="1" id="KW-0479">Metal-binding</keyword>
<dbReference type="Proteomes" id="UP000199111">
    <property type="component" value="Unassembled WGS sequence"/>
</dbReference>
<evidence type="ECO:0000256" key="4">
    <source>
        <dbReference type="SAM" id="MobiDB-lite"/>
    </source>
</evidence>
<dbReference type="InterPro" id="IPR027417">
    <property type="entry name" value="P-loop_NTPase"/>
</dbReference>
<evidence type="ECO:0000313" key="7">
    <source>
        <dbReference type="Proteomes" id="UP000199111"/>
    </source>
</evidence>
<feature type="domain" description="RanBP2-type" evidence="5">
    <location>
        <begin position="1162"/>
        <end position="1181"/>
    </location>
</feature>
<keyword evidence="2" id="KW-0863">Zinc-finger</keyword>
<evidence type="ECO:0000256" key="1">
    <source>
        <dbReference type="ARBA" id="ARBA00022723"/>
    </source>
</evidence>
<proteinExistence type="predicted"/>
<dbReference type="GO" id="GO:0008270">
    <property type="term" value="F:zinc ion binding"/>
    <property type="evidence" value="ECO:0007669"/>
    <property type="project" value="UniProtKB-KW"/>
</dbReference>
<feature type="non-terminal residue" evidence="6">
    <location>
        <position position="1213"/>
    </location>
</feature>
<evidence type="ECO:0000259" key="5">
    <source>
        <dbReference type="PROSITE" id="PS01358"/>
    </source>
</evidence>
<evidence type="ECO:0000256" key="3">
    <source>
        <dbReference type="ARBA" id="ARBA00022833"/>
    </source>
</evidence>
<reference evidence="7" key="1">
    <citation type="submission" date="2016-10" db="EMBL/GenBank/DDBJ databases">
        <authorList>
            <person name="Varghese N."/>
            <person name="Submissions S."/>
        </authorList>
    </citation>
    <scope>NUCLEOTIDE SEQUENCE [LARGE SCALE GENOMIC DNA]</scope>
    <source>
        <strain evidence="7">CGMCC 4.2126</strain>
    </source>
</reference>
<dbReference type="EMBL" id="FOQY01000015">
    <property type="protein sequence ID" value="SFJ98419.1"/>
    <property type="molecule type" value="Genomic_DNA"/>
</dbReference>
<dbReference type="Gene3D" id="3.40.50.300">
    <property type="entry name" value="P-loop containing nucleotide triphosphate hydrolases"/>
    <property type="match status" value="1"/>
</dbReference>
<name>A0A1I3VTG8_9ACTN</name>
<sequence>MSRAGQAGEVGSVFRCAVATHLAVHGLRSRSVLGLDLPGDVDPIRLDFETSDPTDDIRVTFSDGRRAYVSAKRKVTKGRPLTETVSGWIAQAPALGPGDLLVIAGEEFVGPAKNLDRVLRRHRAGLRMETNEERDAFDTLTDLLPEDTCELVLDRARVLHLPDSTGSGASRDLLGALMDLAVVDAQGPQAVSTLADLFHRQAGEALGSGIDDWVMALNDAGLTVIADRGGPAGMRAASRLAAVSTYCDQLKADAGRIDLSLLAEDLPPIFIDDLIDGLEIDVEGGRTPEALLRHLRRWRRMLIVGQPGSGKSVALREIAAHCATHPHAPVPIRVSLPRLMKQQPERLTVDGIIDGATADVVSDDQRLPLAEHLAGELKDGRAIVLCDGLDECGARAPWVAQQLANILGSLHPRAGFVLATRANAQISAARLGLPRVELAPPQDLSTTVDRVLVACADTRVLEAERDAWLETRRAWIRDAKDQYEHLLTVPLLAILLTLICASASDADLPKGRAALLHRAVEQSVHRWERTRGSLDPARPWSPVLTTGMLLDGFIVLGRILDGGANPSRADALAALSELLKAPERWAMSPSQAHEVAEQVLRFWDEYVAVFVVNAADELTTRSKVFAEIATEMWASACEQEQLTEWLSDALIYTDSDGAIALAAGLDPRIVGALLSVGANGRPEATLMVADLAVRGIATLTLRELERTLGQLATGAAASHEGWPPEKRGPRNPPTRFPTLWDETRDPGPWPFAQAACLLALPAEHRHQRANLVAEAALDDRSETVAAALCELTDATTDGCPLSEAGITAVNAALAIPVPPQAEMVRESRRRYAMVDRGHLAPGLAQVALAAADRLDELADGSGERAFEIAMHAPVGRADRIFAALKRAGIDTSGRWAHVAASMSSWISAHKSYKAALLTDLSSLADPDSSLNDGLWSFSDVGDLLAATGYQHISAKEFDRAFVHDSAEVRRSWLDAIADAHGIKKSAVAGQACYLQQMSEEENSVGTLNDDWFVASTNPLVEPPLISNLDAKITTEQQRALMSCLETDSDWIAWSAAAVLVNMKEPPWGSRNLLEKDMSAWPRHRAGLLYMVAILTAGDERRELLVQAAASHLPDYRYAARMTILAASDLDLDGSLMEMLRQDADLSVRPKDARKISPAPTHWTCNECRSINDVDVEDCPECDQGPGVDSLCPVPACWSDVVDGECGIAVEEVA</sequence>
<dbReference type="InterPro" id="IPR001876">
    <property type="entry name" value="Znf_RanBP2"/>
</dbReference>
<evidence type="ECO:0000313" key="6">
    <source>
        <dbReference type="EMBL" id="SFJ98419.1"/>
    </source>
</evidence>
<evidence type="ECO:0000256" key="2">
    <source>
        <dbReference type="ARBA" id="ARBA00022771"/>
    </source>
</evidence>
<gene>
    <name evidence="6" type="ORF">SAMN05216275_1151</name>
</gene>
<dbReference type="AlphaFoldDB" id="A0A1I3VTG8"/>
<keyword evidence="7" id="KW-1185">Reference proteome</keyword>